<comment type="caution">
    <text evidence="2">The sequence shown here is derived from an EMBL/GenBank/DDBJ whole genome shotgun (WGS) entry which is preliminary data.</text>
</comment>
<dbReference type="EMBL" id="JAGGNH010000099">
    <property type="protein sequence ID" value="KAJ0960198.1"/>
    <property type="molecule type" value="Genomic_DNA"/>
</dbReference>
<dbReference type="Proteomes" id="UP001085076">
    <property type="component" value="Unassembled WGS sequence"/>
</dbReference>
<dbReference type="OrthoDB" id="1751691at2759"/>
<dbReference type="PANTHER" id="PTHR46992:SF1">
    <property type="entry name" value="GYF DOMAIN-CONTAINING PROTEIN"/>
    <property type="match status" value="1"/>
</dbReference>
<protein>
    <submittedName>
        <fullName evidence="2">Uncharacterized protein</fullName>
    </submittedName>
</protein>
<name>A0A9D5H1T1_9LILI</name>
<organism evidence="2 3">
    <name type="scientific">Dioscorea zingiberensis</name>
    <dbReference type="NCBI Taxonomy" id="325984"/>
    <lineage>
        <taxon>Eukaryota</taxon>
        <taxon>Viridiplantae</taxon>
        <taxon>Streptophyta</taxon>
        <taxon>Embryophyta</taxon>
        <taxon>Tracheophyta</taxon>
        <taxon>Spermatophyta</taxon>
        <taxon>Magnoliopsida</taxon>
        <taxon>Liliopsida</taxon>
        <taxon>Dioscoreales</taxon>
        <taxon>Dioscoreaceae</taxon>
        <taxon>Dioscorea</taxon>
    </lineage>
</organism>
<feature type="region of interest" description="Disordered" evidence="1">
    <location>
        <begin position="1"/>
        <end position="20"/>
    </location>
</feature>
<keyword evidence="3" id="KW-1185">Reference proteome</keyword>
<evidence type="ECO:0000313" key="2">
    <source>
        <dbReference type="EMBL" id="KAJ0960198.1"/>
    </source>
</evidence>
<dbReference type="PANTHER" id="PTHR46992">
    <property type="entry name" value="GYF DOMAIN-CONTAINING PROTEIN"/>
    <property type="match status" value="1"/>
</dbReference>
<gene>
    <name evidence="2" type="ORF">J5N97_001973</name>
</gene>
<evidence type="ECO:0000256" key="1">
    <source>
        <dbReference type="SAM" id="MobiDB-lite"/>
    </source>
</evidence>
<feature type="compositionally biased region" description="Basic and acidic residues" evidence="1">
    <location>
        <begin position="65"/>
        <end position="80"/>
    </location>
</feature>
<dbReference type="AlphaFoldDB" id="A0A9D5H1T1"/>
<sequence length="80" mass="8865">MAEGRGFRVDTSGGNNEMRGILGSATEHRARDQATLDNIMPLSPQWLHVKPTESKTGMSAASGKDNWRLDGAHEKKDWRT</sequence>
<evidence type="ECO:0000313" key="3">
    <source>
        <dbReference type="Proteomes" id="UP001085076"/>
    </source>
</evidence>
<reference evidence="2 3" key="1">
    <citation type="journal article" date="2022" name="Hortic Res">
        <title>The genome of Dioscorea zingiberensis sheds light on the biosynthesis, origin and evolution of the medicinally important diosgenin saponins.</title>
        <authorList>
            <person name="Li Y."/>
            <person name="Tan C."/>
            <person name="Li Z."/>
            <person name="Guo J."/>
            <person name="Li S."/>
            <person name="Chen X."/>
            <person name="Wang C."/>
            <person name="Dai X."/>
            <person name="Yang H."/>
            <person name="Song W."/>
            <person name="Hou L."/>
            <person name="Xu J."/>
            <person name="Tong Z."/>
            <person name="Xu A."/>
            <person name="Yuan X."/>
            <person name="Wang W."/>
            <person name="Yang Q."/>
            <person name="Chen L."/>
            <person name="Sun Z."/>
            <person name="Wang K."/>
            <person name="Pan B."/>
            <person name="Chen J."/>
            <person name="Bao Y."/>
            <person name="Liu F."/>
            <person name="Qi X."/>
            <person name="Gang D.R."/>
            <person name="Wen J."/>
            <person name="Li J."/>
        </authorList>
    </citation>
    <scope>NUCLEOTIDE SEQUENCE [LARGE SCALE GENOMIC DNA]</scope>
    <source>
        <strain evidence="2">Dzin_1.0</strain>
    </source>
</reference>
<feature type="region of interest" description="Disordered" evidence="1">
    <location>
        <begin position="53"/>
        <end position="80"/>
    </location>
</feature>
<proteinExistence type="predicted"/>
<accession>A0A9D5H1T1</accession>